<protein>
    <recommendedName>
        <fullName evidence="5">Glycosyltransferase RgtA/B/C/D-like domain-containing protein</fullName>
    </recommendedName>
</protein>
<gene>
    <name evidence="3" type="ORF">KJ970_14825</name>
</gene>
<feature type="transmembrane region" description="Helical" evidence="2">
    <location>
        <begin position="174"/>
        <end position="193"/>
    </location>
</feature>
<evidence type="ECO:0000313" key="3">
    <source>
        <dbReference type="EMBL" id="MBU2692193.1"/>
    </source>
</evidence>
<feature type="transmembrane region" description="Helical" evidence="2">
    <location>
        <begin position="244"/>
        <end position="263"/>
    </location>
</feature>
<sequence length="558" mass="61485">MVPLPGGNAKRGARAGFEDGSGRGQKIPAAAGHPSRMIPDYLERFDRNAVLWGLVFFGILLRILQYIADPSLWLDESMLALNLIHRDFSGLRAPLDYEQAAPLLFLYLERCAVIAWGKGGMALRAVPFISGVAVMPLGLLTIRRLLPKGTWAFGLLLLAVSDPLIDYSCQLKPYALDAAAALLVIYLVLRLIQNKRAPIELLLLGGLGIIGPWLSYPLIFVMPMGFAVLFLAKNTRGDRLRIMGAVGAVLLWISSLLGLFVYLSGWASVSSLQGVWARSGGFAPFPPSSAEDLLWYARSAYLLFRMPGGLLIPIAGLILMIPALINLIRTRAWALSVLLLGPLFLALLASGFALYPFSGRLLLFLSPSLIFLLALGFSEVAAYLRSLEIVKRGKGKGKGKALAFTALFILLAGATVGVETMRACYGIIRPRGREEVREMVSFLVQRAHADDLVYVYYASALPFEFYCPDPPCPLWRGIKARANPELYYEDLDEMPRQSRVWIFLSHLYNWGDLDEGRLILDHLEEKGLLLEQHLFEGGQLALFDLSGGSAEPHQDPTK</sequence>
<comment type="caution">
    <text evidence="3">The sequence shown here is derived from an EMBL/GenBank/DDBJ whole genome shotgun (WGS) entry which is preliminary data.</text>
</comment>
<evidence type="ECO:0000256" key="1">
    <source>
        <dbReference type="SAM" id="MobiDB-lite"/>
    </source>
</evidence>
<evidence type="ECO:0000256" key="2">
    <source>
        <dbReference type="SAM" id="Phobius"/>
    </source>
</evidence>
<feature type="transmembrane region" description="Helical" evidence="2">
    <location>
        <begin position="49"/>
        <end position="68"/>
    </location>
</feature>
<dbReference type="Proteomes" id="UP000777784">
    <property type="component" value="Unassembled WGS sequence"/>
</dbReference>
<keyword evidence="2" id="KW-0472">Membrane</keyword>
<feature type="transmembrane region" description="Helical" evidence="2">
    <location>
        <begin position="332"/>
        <end position="355"/>
    </location>
</feature>
<evidence type="ECO:0008006" key="5">
    <source>
        <dbReference type="Google" id="ProtNLM"/>
    </source>
</evidence>
<dbReference type="EMBL" id="JAHJDP010000085">
    <property type="protein sequence ID" value="MBU2692193.1"/>
    <property type="molecule type" value="Genomic_DNA"/>
</dbReference>
<feature type="transmembrane region" description="Helical" evidence="2">
    <location>
        <begin position="361"/>
        <end position="380"/>
    </location>
</feature>
<keyword evidence="2" id="KW-0812">Transmembrane</keyword>
<proteinExistence type="predicted"/>
<accession>A0A948RWA5</accession>
<feature type="transmembrane region" description="Helical" evidence="2">
    <location>
        <begin position="401"/>
        <end position="418"/>
    </location>
</feature>
<feature type="transmembrane region" description="Helical" evidence="2">
    <location>
        <begin position="213"/>
        <end position="232"/>
    </location>
</feature>
<dbReference type="AlphaFoldDB" id="A0A948RWA5"/>
<feature type="transmembrane region" description="Helical" evidence="2">
    <location>
        <begin position="125"/>
        <end position="143"/>
    </location>
</feature>
<feature type="transmembrane region" description="Helical" evidence="2">
    <location>
        <begin position="302"/>
        <end position="325"/>
    </location>
</feature>
<reference evidence="3" key="1">
    <citation type="submission" date="2021-05" db="EMBL/GenBank/DDBJ databases">
        <title>Energy efficiency and biological interactions define the core microbiome of deep oligotrophic groundwater.</title>
        <authorList>
            <person name="Mehrshad M."/>
            <person name="Lopez-Fernandez M."/>
            <person name="Bell E."/>
            <person name="Bernier-Latmani R."/>
            <person name="Bertilsson S."/>
            <person name="Dopson M."/>
        </authorList>
    </citation>
    <scope>NUCLEOTIDE SEQUENCE</scope>
    <source>
        <strain evidence="3">Modern_marine.mb.64</strain>
    </source>
</reference>
<organism evidence="3 4">
    <name type="scientific">Eiseniibacteriota bacterium</name>
    <dbReference type="NCBI Taxonomy" id="2212470"/>
    <lineage>
        <taxon>Bacteria</taxon>
        <taxon>Candidatus Eiseniibacteriota</taxon>
    </lineage>
</organism>
<keyword evidence="2" id="KW-1133">Transmembrane helix</keyword>
<name>A0A948RWA5_UNCEI</name>
<evidence type="ECO:0000313" key="4">
    <source>
        <dbReference type="Proteomes" id="UP000777784"/>
    </source>
</evidence>
<feature type="region of interest" description="Disordered" evidence="1">
    <location>
        <begin position="1"/>
        <end position="31"/>
    </location>
</feature>